<accession>A0A7J5ZRR9</accession>
<gene>
    <name evidence="5" type="ORF">AMELA_G00257890</name>
</gene>
<evidence type="ECO:0000313" key="6">
    <source>
        <dbReference type="Proteomes" id="UP000593565"/>
    </source>
</evidence>
<dbReference type="Pfam" id="PF13553">
    <property type="entry name" value="FIIND"/>
    <property type="match status" value="1"/>
</dbReference>
<comment type="caution">
    <text evidence="5">The sequence shown here is derived from an EMBL/GenBank/DDBJ whole genome shotgun (WGS) entry which is preliminary data.</text>
</comment>
<feature type="domain" description="FIIND" evidence="3">
    <location>
        <begin position="46"/>
        <end position="92"/>
    </location>
</feature>
<comment type="subcellular location">
    <subcellularLocation>
        <location evidence="1">Cytoplasm</location>
        <location evidence="1">Cytosol</location>
    </subcellularLocation>
</comment>
<reference evidence="5 6" key="1">
    <citation type="submission" date="2020-02" db="EMBL/GenBank/DDBJ databases">
        <title>A chromosome-scale genome assembly of the black bullhead catfish (Ameiurus melas).</title>
        <authorList>
            <person name="Wen M."/>
            <person name="Zham M."/>
            <person name="Cabau C."/>
            <person name="Klopp C."/>
            <person name="Donnadieu C."/>
            <person name="Roques C."/>
            <person name="Bouchez O."/>
            <person name="Lampietro C."/>
            <person name="Jouanno E."/>
            <person name="Herpin A."/>
            <person name="Louis A."/>
            <person name="Berthelot C."/>
            <person name="Parey E."/>
            <person name="Roest-Crollius H."/>
            <person name="Braasch I."/>
            <person name="Postlethwait J."/>
            <person name="Robinson-Rechavi M."/>
            <person name="Echchiki A."/>
            <person name="Begum T."/>
            <person name="Montfort J."/>
            <person name="Schartl M."/>
            <person name="Bobe J."/>
            <person name="Guiguen Y."/>
        </authorList>
    </citation>
    <scope>NUCLEOTIDE SEQUENCE [LARGE SCALE GENOMIC DNA]</scope>
    <source>
        <strain evidence="5">M_S1</strain>
        <tissue evidence="5">Blood</tissue>
    </source>
</reference>
<dbReference type="AlphaFoldDB" id="A0A7J5ZRR9"/>
<sequence>MSSSDLSYGSGDAHHLSEKQISNQCIKHPEDIQLFTPDLVEKCSEDKNEDEYRIPCPHASQFKCKRTYLVFEMGGKGEVLYRIVSWDVFYHQEPVRPYRYYTFRQRPDCEISFVRAQVLLLYEKRTNKLHIHLVPGNVPVEEVQEHENSMYIRATSICHLIPGGKYKADLTTTDTNYIIQPKEAIFDCDYDSNYHPTFEVLFSTEIKDSHITSFG</sequence>
<evidence type="ECO:0000259" key="3">
    <source>
        <dbReference type="Pfam" id="PF13553"/>
    </source>
</evidence>
<evidence type="ECO:0000256" key="1">
    <source>
        <dbReference type="ARBA" id="ARBA00004514"/>
    </source>
</evidence>
<dbReference type="Pfam" id="PF23679">
    <property type="entry name" value="UPA-FIIND"/>
    <property type="match status" value="1"/>
</dbReference>
<protein>
    <recommendedName>
        <fullName evidence="3 4">FIIND domain-containing protein</fullName>
    </recommendedName>
</protein>
<name>A0A7J5ZRR9_AMEME</name>
<proteinExistence type="predicted"/>
<keyword evidence="6" id="KW-1185">Reference proteome</keyword>
<dbReference type="GO" id="GO:0005829">
    <property type="term" value="C:cytosol"/>
    <property type="evidence" value="ECO:0007669"/>
    <property type="project" value="UniProtKB-SubCell"/>
</dbReference>
<evidence type="ECO:0000259" key="4">
    <source>
        <dbReference type="Pfam" id="PF23679"/>
    </source>
</evidence>
<organism evidence="5 6">
    <name type="scientific">Ameiurus melas</name>
    <name type="common">Black bullhead</name>
    <name type="synonym">Silurus melas</name>
    <dbReference type="NCBI Taxonomy" id="219545"/>
    <lineage>
        <taxon>Eukaryota</taxon>
        <taxon>Metazoa</taxon>
        <taxon>Chordata</taxon>
        <taxon>Craniata</taxon>
        <taxon>Vertebrata</taxon>
        <taxon>Euteleostomi</taxon>
        <taxon>Actinopterygii</taxon>
        <taxon>Neopterygii</taxon>
        <taxon>Teleostei</taxon>
        <taxon>Ostariophysi</taxon>
        <taxon>Siluriformes</taxon>
        <taxon>Ictaluridae</taxon>
        <taxon>Ameiurus</taxon>
    </lineage>
</organism>
<dbReference type="EMBL" id="JAAGNN010000024">
    <property type="protein sequence ID" value="KAF4073362.1"/>
    <property type="molecule type" value="Genomic_DNA"/>
</dbReference>
<evidence type="ECO:0000256" key="2">
    <source>
        <dbReference type="ARBA" id="ARBA00022490"/>
    </source>
</evidence>
<feature type="domain" description="FIIND" evidence="4">
    <location>
        <begin position="114"/>
        <end position="205"/>
    </location>
</feature>
<keyword evidence="2" id="KW-0963">Cytoplasm</keyword>
<dbReference type="InterPro" id="IPR025307">
    <property type="entry name" value="FIIND_dom"/>
</dbReference>
<evidence type="ECO:0000313" key="5">
    <source>
        <dbReference type="EMBL" id="KAF4073362.1"/>
    </source>
</evidence>
<dbReference type="Proteomes" id="UP000593565">
    <property type="component" value="Unassembled WGS sequence"/>
</dbReference>